<dbReference type="EMBL" id="JAAVMX010000008">
    <property type="protein sequence ID" value="KAF4505791.1"/>
    <property type="molecule type" value="Genomic_DNA"/>
</dbReference>
<protein>
    <submittedName>
        <fullName evidence="1">Uncharacterized protein</fullName>
    </submittedName>
</protein>
<proteinExistence type="predicted"/>
<name>A0A8H4LVR3_9HYPO</name>
<accession>A0A8H4LVR3</accession>
<dbReference type="Proteomes" id="UP000557566">
    <property type="component" value="Unassembled WGS sequence"/>
</dbReference>
<keyword evidence="2" id="KW-1185">Reference proteome</keyword>
<reference evidence="1 2" key="1">
    <citation type="journal article" date="2020" name="Genome Biol. Evol.">
        <title>A new high-quality draft genome assembly of the Chinese cordyceps Ophiocordyceps sinensis.</title>
        <authorList>
            <person name="Shu R."/>
            <person name="Zhang J."/>
            <person name="Meng Q."/>
            <person name="Zhang H."/>
            <person name="Zhou G."/>
            <person name="Li M."/>
            <person name="Wu P."/>
            <person name="Zhao Y."/>
            <person name="Chen C."/>
            <person name="Qin Q."/>
        </authorList>
    </citation>
    <scope>NUCLEOTIDE SEQUENCE [LARGE SCALE GENOMIC DNA]</scope>
    <source>
        <strain evidence="1 2">IOZ07</strain>
    </source>
</reference>
<organism evidence="1 2">
    <name type="scientific">Ophiocordyceps sinensis</name>
    <dbReference type="NCBI Taxonomy" id="72228"/>
    <lineage>
        <taxon>Eukaryota</taxon>
        <taxon>Fungi</taxon>
        <taxon>Dikarya</taxon>
        <taxon>Ascomycota</taxon>
        <taxon>Pezizomycotina</taxon>
        <taxon>Sordariomycetes</taxon>
        <taxon>Hypocreomycetidae</taxon>
        <taxon>Hypocreales</taxon>
        <taxon>Ophiocordycipitaceae</taxon>
        <taxon>Ophiocordyceps</taxon>
    </lineage>
</organism>
<gene>
    <name evidence="1" type="ORF">G6O67_007704</name>
</gene>
<sequence>MAEEIRRVAGDGPPADAQLHGLFHLRWLTSVDRPPTGPGAPRLCPDLVSACLWRQEQRKLAWNHPTGHVESPAAAVMDGSGPGTRLNCAWAETWTRRIHELAPRVDTPHDLLRLLASAEGLDHLPLSDDGVAGIGSLDDVWAIYVACQVDCGGDTCEWAAFARHAWKMFEEKRHIVRCHIGQGRDYYCLEELQST</sequence>
<dbReference type="AlphaFoldDB" id="A0A8H4LVR3"/>
<evidence type="ECO:0000313" key="2">
    <source>
        <dbReference type="Proteomes" id="UP000557566"/>
    </source>
</evidence>
<evidence type="ECO:0000313" key="1">
    <source>
        <dbReference type="EMBL" id="KAF4505791.1"/>
    </source>
</evidence>
<dbReference type="OrthoDB" id="4658148at2759"/>
<comment type="caution">
    <text evidence="1">The sequence shown here is derived from an EMBL/GenBank/DDBJ whole genome shotgun (WGS) entry which is preliminary data.</text>
</comment>